<keyword evidence="3" id="KW-1185">Reference proteome</keyword>
<reference evidence="2" key="1">
    <citation type="journal article" date="2020" name="Stud. Mycol.">
        <title>101 Dothideomycetes genomes: a test case for predicting lifestyles and emergence of pathogens.</title>
        <authorList>
            <person name="Haridas S."/>
            <person name="Albert R."/>
            <person name="Binder M."/>
            <person name="Bloem J."/>
            <person name="Labutti K."/>
            <person name="Salamov A."/>
            <person name="Andreopoulos B."/>
            <person name="Baker S."/>
            <person name="Barry K."/>
            <person name="Bills G."/>
            <person name="Bluhm B."/>
            <person name="Cannon C."/>
            <person name="Castanera R."/>
            <person name="Culley D."/>
            <person name="Daum C."/>
            <person name="Ezra D."/>
            <person name="Gonzalez J."/>
            <person name="Henrissat B."/>
            <person name="Kuo A."/>
            <person name="Liang C."/>
            <person name="Lipzen A."/>
            <person name="Lutzoni F."/>
            <person name="Magnuson J."/>
            <person name="Mondo S."/>
            <person name="Nolan M."/>
            <person name="Ohm R."/>
            <person name="Pangilinan J."/>
            <person name="Park H.-J."/>
            <person name="Ramirez L."/>
            <person name="Alfaro M."/>
            <person name="Sun H."/>
            <person name="Tritt A."/>
            <person name="Yoshinaga Y."/>
            <person name="Zwiers L.-H."/>
            <person name="Turgeon B."/>
            <person name="Goodwin S."/>
            <person name="Spatafora J."/>
            <person name="Crous P."/>
            <person name="Grigoriev I."/>
        </authorList>
    </citation>
    <scope>NUCLEOTIDE SEQUENCE</scope>
    <source>
        <strain evidence="2">CBS 113818</strain>
    </source>
</reference>
<accession>A0A6A6ZD07</accession>
<dbReference type="OrthoDB" id="3523203at2759"/>
<sequence length="244" mass="26656">MKFLLPGLPLAFATAAVASPLQLEKRQCSTTWRYQDAKRAPPGNYKAFDLGGCTSQLSFNKDQYISVQWAFEATYADGSRAEHKPFRDFDTFGVSDTFYPYLGNNFITRYPGNSAFTAVHEFTNVCSGGQAPVSWRFYTTWPECFTSGQIPPVSGATRPAKVSGVSLRRANDAGDFQVSWSAVPTAAAYSAIVEYPTGTDEGTSTSVATTTRRQDVARKVIVHAVNSQGLWSFTNDVPPVVAGW</sequence>
<evidence type="ECO:0000313" key="2">
    <source>
        <dbReference type="EMBL" id="KAF2818599.1"/>
    </source>
</evidence>
<keyword evidence="1" id="KW-0732">Signal</keyword>
<gene>
    <name evidence="2" type="ORF">CC86DRAFT_472674</name>
</gene>
<organism evidence="2 3">
    <name type="scientific">Ophiobolus disseminans</name>
    <dbReference type="NCBI Taxonomy" id="1469910"/>
    <lineage>
        <taxon>Eukaryota</taxon>
        <taxon>Fungi</taxon>
        <taxon>Dikarya</taxon>
        <taxon>Ascomycota</taxon>
        <taxon>Pezizomycotina</taxon>
        <taxon>Dothideomycetes</taxon>
        <taxon>Pleosporomycetidae</taxon>
        <taxon>Pleosporales</taxon>
        <taxon>Pleosporineae</taxon>
        <taxon>Phaeosphaeriaceae</taxon>
        <taxon>Ophiobolus</taxon>
    </lineage>
</organism>
<evidence type="ECO:0000256" key="1">
    <source>
        <dbReference type="SAM" id="SignalP"/>
    </source>
</evidence>
<dbReference type="Proteomes" id="UP000799424">
    <property type="component" value="Unassembled WGS sequence"/>
</dbReference>
<dbReference type="EMBL" id="MU006250">
    <property type="protein sequence ID" value="KAF2818599.1"/>
    <property type="molecule type" value="Genomic_DNA"/>
</dbReference>
<name>A0A6A6ZD07_9PLEO</name>
<protein>
    <submittedName>
        <fullName evidence="2">Uncharacterized protein</fullName>
    </submittedName>
</protein>
<feature type="signal peptide" evidence="1">
    <location>
        <begin position="1"/>
        <end position="18"/>
    </location>
</feature>
<evidence type="ECO:0000313" key="3">
    <source>
        <dbReference type="Proteomes" id="UP000799424"/>
    </source>
</evidence>
<dbReference type="AlphaFoldDB" id="A0A6A6ZD07"/>
<feature type="chain" id="PRO_5025602796" evidence="1">
    <location>
        <begin position="19"/>
        <end position="244"/>
    </location>
</feature>
<proteinExistence type="predicted"/>